<dbReference type="EMBL" id="JAPWTJ010000016">
    <property type="protein sequence ID" value="KAJ8985327.1"/>
    <property type="molecule type" value="Genomic_DNA"/>
</dbReference>
<accession>A0ABQ9K729</accession>
<feature type="transmembrane region" description="Helical" evidence="1">
    <location>
        <begin position="78"/>
        <end position="96"/>
    </location>
</feature>
<proteinExistence type="predicted"/>
<evidence type="ECO:0000313" key="2">
    <source>
        <dbReference type="EMBL" id="KAJ8985327.1"/>
    </source>
</evidence>
<evidence type="ECO:0000256" key="1">
    <source>
        <dbReference type="SAM" id="Phobius"/>
    </source>
</evidence>
<gene>
    <name evidence="2" type="ORF">NQ317_008357</name>
</gene>
<evidence type="ECO:0000313" key="3">
    <source>
        <dbReference type="Proteomes" id="UP001162164"/>
    </source>
</evidence>
<keyword evidence="1" id="KW-1133">Transmembrane helix</keyword>
<feature type="transmembrane region" description="Helical" evidence="1">
    <location>
        <begin position="24"/>
        <end position="43"/>
    </location>
</feature>
<sequence>MVIEVLDFFAVNNFQTRPNANDGVWVLFLLPVSLIISTLKHPIVSTPTYKLSSLLSVGLILISTVISFQRHKNQRLKILNTWTILAFLLTSFLFHICLHKDWLISVFGGLTSTIIYFKIYQFVLKKIRKMLYFGRSRPCFPRGYNFTLFYHPEYHKFWQ</sequence>
<dbReference type="Proteomes" id="UP001162164">
    <property type="component" value="Unassembled WGS sequence"/>
</dbReference>
<comment type="caution">
    <text evidence="2">The sequence shown here is derived from an EMBL/GenBank/DDBJ whole genome shotgun (WGS) entry which is preliminary data.</text>
</comment>
<name>A0ABQ9K729_9CUCU</name>
<feature type="transmembrane region" description="Helical" evidence="1">
    <location>
        <begin position="102"/>
        <end position="120"/>
    </location>
</feature>
<keyword evidence="3" id="KW-1185">Reference proteome</keyword>
<organism evidence="2 3">
    <name type="scientific">Molorchus minor</name>
    <dbReference type="NCBI Taxonomy" id="1323400"/>
    <lineage>
        <taxon>Eukaryota</taxon>
        <taxon>Metazoa</taxon>
        <taxon>Ecdysozoa</taxon>
        <taxon>Arthropoda</taxon>
        <taxon>Hexapoda</taxon>
        <taxon>Insecta</taxon>
        <taxon>Pterygota</taxon>
        <taxon>Neoptera</taxon>
        <taxon>Endopterygota</taxon>
        <taxon>Coleoptera</taxon>
        <taxon>Polyphaga</taxon>
        <taxon>Cucujiformia</taxon>
        <taxon>Chrysomeloidea</taxon>
        <taxon>Cerambycidae</taxon>
        <taxon>Lamiinae</taxon>
        <taxon>Monochamini</taxon>
        <taxon>Molorchus</taxon>
    </lineage>
</organism>
<reference evidence="2" key="1">
    <citation type="journal article" date="2023" name="Insect Mol. Biol.">
        <title>Genome sequencing provides insights into the evolution of gene families encoding plant cell wall-degrading enzymes in longhorned beetles.</title>
        <authorList>
            <person name="Shin N.R."/>
            <person name="Okamura Y."/>
            <person name="Kirsch R."/>
            <person name="Pauchet Y."/>
        </authorList>
    </citation>
    <scope>NUCLEOTIDE SEQUENCE</scope>
    <source>
        <strain evidence="2">MMC_N1</strain>
    </source>
</reference>
<keyword evidence="1" id="KW-0472">Membrane</keyword>
<feature type="transmembrane region" description="Helical" evidence="1">
    <location>
        <begin position="49"/>
        <end position="66"/>
    </location>
</feature>
<protein>
    <submittedName>
        <fullName evidence="2">Uncharacterized protein</fullName>
    </submittedName>
</protein>
<keyword evidence="1" id="KW-0812">Transmembrane</keyword>